<organism evidence="2 3">
    <name type="scientific">Candidatus Brevifilum fermentans</name>
    <dbReference type="NCBI Taxonomy" id="1986204"/>
    <lineage>
        <taxon>Bacteria</taxon>
        <taxon>Bacillati</taxon>
        <taxon>Chloroflexota</taxon>
        <taxon>Anaerolineae</taxon>
        <taxon>Anaerolineales</taxon>
        <taxon>Anaerolineaceae</taxon>
        <taxon>Candidatus Brevifilum</taxon>
    </lineage>
</organism>
<dbReference type="PANTHER" id="PTHR43798">
    <property type="entry name" value="MONOACYLGLYCEROL LIPASE"/>
    <property type="match status" value="1"/>
</dbReference>
<keyword evidence="3" id="KW-1185">Reference proteome</keyword>
<dbReference type="Pfam" id="PF00561">
    <property type="entry name" value="Abhydrolase_1"/>
    <property type="match status" value="1"/>
</dbReference>
<dbReference type="GO" id="GO:0016020">
    <property type="term" value="C:membrane"/>
    <property type="evidence" value="ECO:0007669"/>
    <property type="project" value="TreeGrafter"/>
</dbReference>
<dbReference type="RefSeq" id="WP_087862637.1">
    <property type="nucleotide sequence ID" value="NZ_LT859958.1"/>
</dbReference>
<dbReference type="InterPro" id="IPR029058">
    <property type="entry name" value="AB_hydrolase_fold"/>
</dbReference>
<protein>
    <submittedName>
        <fullName evidence="2">Putative Alpha/beta hydrolase fold protein</fullName>
    </submittedName>
</protein>
<name>A0A1Y6K5H1_9CHLR</name>
<dbReference type="InterPro" id="IPR050266">
    <property type="entry name" value="AB_hydrolase_sf"/>
</dbReference>
<sequence>MRNDWTQGTVSVNDGIELYYTRTGNGDKPVLVLAHGLTGSGLCWHQLAADLEPNYDIIMFDAYGHGKSSRIDPNKRFDLVADLNDLIDGLALNRPGIIGHSMGAATAAVFAAHYPEKLALLILEDPPWFDLPVDEQKSTKTMQDWKQQNLADKKKTLKELQKNKIKESPNWEEAILPEWAQAKLDLDPAFFDQVSFDPTGWQDIASKITVPTLIITGDNDRGAIVTPKLGVKAIQILDKGEFGHISSAGHCVRFEQYKPYLTMVQLFLKQNMPK</sequence>
<evidence type="ECO:0000313" key="3">
    <source>
        <dbReference type="Proteomes" id="UP000195514"/>
    </source>
</evidence>
<evidence type="ECO:0000313" key="2">
    <source>
        <dbReference type="EMBL" id="SMX54826.1"/>
    </source>
</evidence>
<dbReference type="SUPFAM" id="SSF53474">
    <property type="entry name" value="alpha/beta-Hydrolases"/>
    <property type="match status" value="1"/>
</dbReference>
<gene>
    <name evidence="2" type="ORF">CFX1CAM_1761</name>
</gene>
<dbReference type="AlphaFoldDB" id="A0A1Y6K5H1"/>
<dbReference type="Gene3D" id="3.40.50.1820">
    <property type="entry name" value="alpha/beta hydrolase"/>
    <property type="match status" value="1"/>
</dbReference>
<reference evidence="3" key="1">
    <citation type="submission" date="2017-05" db="EMBL/GenBank/DDBJ databases">
        <authorList>
            <person name="Kirkegaard R."/>
            <person name="Mcilroy J S."/>
        </authorList>
    </citation>
    <scope>NUCLEOTIDE SEQUENCE [LARGE SCALE GENOMIC DNA]</scope>
</reference>
<dbReference type="OrthoDB" id="9775557at2"/>
<keyword evidence="2" id="KW-0378">Hydrolase</keyword>
<dbReference type="PRINTS" id="PR00111">
    <property type="entry name" value="ABHYDROLASE"/>
</dbReference>
<evidence type="ECO:0000259" key="1">
    <source>
        <dbReference type="Pfam" id="PF00561"/>
    </source>
</evidence>
<dbReference type="InterPro" id="IPR000073">
    <property type="entry name" value="AB_hydrolase_1"/>
</dbReference>
<dbReference type="KEGG" id="abat:CFX1CAM_1761"/>
<proteinExistence type="predicted"/>
<dbReference type="EMBL" id="LT859958">
    <property type="protein sequence ID" value="SMX54826.1"/>
    <property type="molecule type" value="Genomic_DNA"/>
</dbReference>
<dbReference type="Proteomes" id="UP000195514">
    <property type="component" value="Chromosome I"/>
</dbReference>
<feature type="domain" description="AB hydrolase-1" evidence="1">
    <location>
        <begin position="29"/>
        <end position="252"/>
    </location>
</feature>
<dbReference type="GO" id="GO:0016787">
    <property type="term" value="F:hydrolase activity"/>
    <property type="evidence" value="ECO:0007669"/>
    <property type="project" value="UniProtKB-KW"/>
</dbReference>
<accession>A0A1Y6K5H1</accession>
<dbReference type="PANTHER" id="PTHR43798:SF33">
    <property type="entry name" value="HYDROLASE, PUTATIVE (AFU_ORTHOLOGUE AFUA_2G14860)-RELATED"/>
    <property type="match status" value="1"/>
</dbReference>